<dbReference type="PANTHER" id="PTHR46641:SF1">
    <property type="entry name" value="G-PROTEIN COUPLED RECEPTORS FAMILY 1 PROFILE DOMAIN-CONTAINING PROTEIN"/>
    <property type="match status" value="1"/>
</dbReference>
<dbReference type="InterPro" id="IPR000276">
    <property type="entry name" value="GPCR_Rhodpsn"/>
</dbReference>
<evidence type="ECO:0000256" key="1">
    <source>
        <dbReference type="ARBA" id="ARBA00004370"/>
    </source>
</evidence>
<feature type="transmembrane region" description="Helical" evidence="5">
    <location>
        <begin position="327"/>
        <end position="352"/>
    </location>
</feature>
<feature type="transmembrane region" description="Helical" evidence="5">
    <location>
        <begin position="184"/>
        <end position="205"/>
    </location>
</feature>
<dbReference type="Proteomes" id="UP000887572">
    <property type="component" value="Unplaced"/>
</dbReference>
<dbReference type="Pfam" id="PF00001">
    <property type="entry name" value="7tm_1"/>
    <property type="match status" value="1"/>
</dbReference>
<evidence type="ECO:0000313" key="7">
    <source>
        <dbReference type="Proteomes" id="UP000887572"/>
    </source>
</evidence>
<proteinExistence type="predicted"/>
<evidence type="ECO:0000256" key="5">
    <source>
        <dbReference type="SAM" id="Phobius"/>
    </source>
</evidence>
<feature type="transmembrane region" description="Helical" evidence="5">
    <location>
        <begin position="294"/>
        <end position="315"/>
    </location>
</feature>
<dbReference type="Gene3D" id="1.20.1070.10">
    <property type="entry name" value="Rhodopsin 7-helix transmembrane proteins"/>
    <property type="match status" value="1"/>
</dbReference>
<dbReference type="WBParaSite" id="Gr19_v10_g8811.t1">
    <property type="protein sequence ID" value="Gr19_v10_g8811.t1"/>
    <property type="gene ID" value="Gr19_v10_g8811"/>
</dbReference>
<evidence type="ECO:0000256" key="3">
    <source>
        <dbReference type="ARBA" id="ARBA00022989"/>
    </source>
</evidence>
<dbReference type="PROSITE" id="PS50262">
    <property type="entry name" value="G_PROTEIN_RECEP_F1_2"/>
    <property type="match status" value="1"/>
</dbReference>
<accession>A0A914I9S5</accession>
<dbReference type="PANTHER" id="PTHR46641">
    <property type="entry name" value="FMRFAMIDE RECEPTOR-RELATED"/>
    <property type="match status" value="1"/>
</dbReference>
<feature type="domain" description="G-protein coupled receptors family 1 profile" evidence="6">
    <location>
        <begin position="78"/>
        <end position="349"/>
    </location>
</feature>
<sequence>MAYFARSDGMFDQQNLTLPGPSSVHSPRGDDGGEVFGSNGSSAAVSVGCEEHYDYYQPTEKWLLGVVALPFILCGLCANGMSVAIFSHRQMRQQSVNWYLLVLGSSDLVVLLGAFFVLTLPRLSEILHCWSGTAISYYSTPLMYSLMTMAQTTSVWMTVAMSLHRFIGVCFPYQSGTILATRNVKSLIIGIIFAAVMFNGCRFFEVSFQVCWMKPIGVQLPVLRMTALRQNELYRKVFYEWAYTLIMFVIPFTILIVVNSMVILAIHKSRKIHAKMNAHNDGIRKQELAKEISTSVMLVAIVIAFLLCNTLTFVVNLMEKLDLFELYVLLVPWSNMLVLCNASINICIYCIFSDRYRNLLFHYLHCCRRKGGDNTFNINSLSYL</sequence>
<dbReference type="InterPro" id="IPR017452">
    <property type="entry name" value="GPCR_Rhodpsn_7TM"/>
</dbReference>
<organism evidence="7 8">
    <name type="scientific">Globodera rostochiensis</name>
    <name type="common">Golden nematode worm</name>
    <name type="synonym">Heterodera rostochiensis</name>
    <dbReference type="NCBI Taxonomy" id="31243"/>
    <lineage>
        <taxon>Eukaryota</taxon>
        <taxon>Metazoa</taxon>
        <taxon>Ecdysozoa</taxon>
        <taxon>Nematoda</taxon>
        <taxon>Chromadorea</taxon>
        <taxon>Rhabditida</taxon>
        <taxon>Tylenchina</taxon>
        <taxon>Tylenchomorpha</taxon>
        <taxon>Tylenchoidea</taxon>
        <taxon>Heteroderidae</taxon>
        <taxon>Heteroderinae</taxon>
        <taxon>Globodera</taxon>
    </lineage>
</organism>
<dbReference type="InterPro" id="IPR052954">
    <property type="entry name" value="GPCR-Ligand_Int"/>
</dbReference>
<feature type="transmembrane region" description="Helical" evidence="5">
    <location>
        <begin position="241"/>
        <end position="266"/>
    </location>
</feature>
<evidence type="ECO:0000313" key="8">
    <source>
        <dbReference type="WBParaSite" id="Gr19_v10_g8811.t1"/>
    </source>
</evidence>
<keyword evidence="3 5" id="KW-1133">Transmembrane helix</keyword>
<dbReference type="CDD" id="cd14978">
    <property type="entry name" value="7tmA_FMRFamide_R-like"/>
    <property type="match status" value="1"/>
</dbReference>
<dbReference type="PRINTS" id="PR00237">
    <property type="entry name" value="GPCRRHODOPSN"/>
</dbReference>
<feature type="transmembrane region" description="Helical" evidence="5">
    <location>
        <begin position="62"/>
        <end position="86"/>
    </location>
</feature>
<keyword evidence="7" id="KW-1185">Reference proteome</keyword>
<evidence type="ECO:0000259" key="6">
    <source>
        <dbReference type="PROSITE" id="PS50262"/>
    </source>
</evidence>
<dbReference type="SUPFAM" id="SSF81321">
    <property type="entry name" value="Family A G protein-coupled receptor-like"/>
    <property type="match status" value="1"/>
</dbReference>
<keyword evidence="2 5" id="KW-0812">Transmembrane</keyword>
<feature type="transmembrane region" description="Helical" evidence="5">
    <location>
        <begin position="98"/>
        <end position="121"/>
    </location>
</feature>
<evidence type="ECO:0000256" key="4">
    <source>
        <dbReference type="ARBA" id="ARBA00023136"/>
    </source>
</evidence>
<reference evidence="8" key="1">
    <citation type="submission" date="2022-11" db="UniProtKB">
        <authorList>
            <consortium name="WormBaseParasite"/>
        </authorList>
    </citation>
    <scope>IDENTIFICATION</scope>
</reference>
<comment type="subcellular location">
    <subcellularLocation>
        <location evidence="1">Membrane</location>
    </subcellularLocation>
</comment>
<dbReference type="AlphaFoldDB" id="A0A914I9S5"/>
<dbReference type="GO" id="GO:0016020">
    <property type="term" value="C:membrane"/>
    <property type="evidence" value="ECO:0007669"/>
    <property type="project" value="UniProtKB-SubCell"/>
</dbReference>
<name>A0A914I9S5_GLORO</name>
<keyword evidence="4 5" id="KW-0472">Membrane</keyword>
<feature type="transmembrane region" description="Helical" evidence="5">
    <location>
        <begin position="141"/>
        <end position="163"/>
    </location>
</feature>
<protein>
    <submittedName>
        <fullName evidence="8">G-protein coupled receptors family 1 profile domain-containing protein</fullName>
    </submittedName>
</protein>
<evidence type="ECO:0000256" key="2">
    <source>
        <dbReference type="ARBA" id="ARBA00022692"/>
    </source>
</evidence>
<dbReference type="GO" id="GO:0004930">
    <property type="term" value="F:G protein-coupled receptor activity"/>
    <property type="evidence" value="ECO:0007669"/>
    <property type="project" value="InterPro"/>
</dbReference>